<comment type="subcellular location">
    <subcellularLocation>
        <location evidence="1">Cell membrane</location>
        <topology evidence="1">Multi-pass membrane protein</topology>
    </subcellularLocation>
</comment>
<comment type="caution">
    <text evidence="9">The sequence shown here is derived from an EMBL/GenBank/DDBJ whole genome shotgun (WGS) entry which is preliminary data.</text>
</comment>
<feature type="region of interest" description="Disordered" evidence="7">
    <location>
        <begin position="559"/>
        <end position="579"/>
    </location>
</feature>
<dbReference type="CDD" id="cd01127">
    <property type="entry name" value="TrwB_TraG_TraD_VirD4"/>
    <property type="match status" value="1"/>
</dbReference>
<feature type="transmembrane region" description="Helical" evidence="8">
    <location>
        <begin position="12"/>
        <end position="32"/>
    </location>
</feature>
<dbReference type="EMBL" id="JACOON010000003">
    <property type="protein sequence ID" value="MBC5648150.1"/>
    <property type="molecule type" value="Genomic_DNA"/>
</dbReference>
<evidence type="ECO:0000313" key="10">
    <source>
        <dbReference type="Proteomes" id="UP000606889"/>
    </source>
</evidence>
<dbReference type="Proteomes" id="UP000606889">
    <property type="component" value="Unassembled WGS sequence"/>
</dbReference>
<protein>
    <submittedName>
        <fullName evidence="9">Type IV secretory system conjugative DNA transfer family protein</fullName>
    </submittedName>
</protein>
<dbReference type="RefSeq" id="WP_186857663.1">
    <property type="nucleotide sequence ID" value="NZ_JACOON010000003.1"/>
</dbReference>
<dbReference type="InterPro" id="IPR003688">
    <property type="entry name" value="TraG/VirD4"/>
</dbReference>
<sequence length="579" mass="65941">MIDKKSLKSSVILWSVLLGGMIWFAGKLAMSYELDQPIERFRQNLIANIANPVYFRAADHTAAFIIAAIVIWLILLSNYLFRAGTYMHGKEHGNAGFANIRLLQKKYMQEKNIILSQNLAIGLDMYRHQHNLNILVIGGSGSGKSRGFCFPGLLSGGDISYVSCDPKGETLRSVGYAMEKMGYEVRVLNLIDMKNSMRYNPFRYLRKDSDVISLITNFIRNTTPKDAHNSDPFWEKAEIALLQALMFYLWYEAPEYEQNFAMMAEMLRYAVNPQDEKGKSPLDMLFEELKREKPNHIACRQYDMYRLSAGRTAKSILVMTGVALSVFGIQEVIDLTSEDELHFSDLADKKVALFCITSDCDPSFDWLASMLYTQMFQELEYIADSRPDGRLPRHVRFILDEYANISISSGQANDGGQKVLSTCRSRNFSLNIIIQNIAQLKGLFKDTWENITGCCDVMVYLGTNEQSTHKYISEELSKATIRYDTYGKSANSLNTNINITGRELMTPGEVRELDRRDCLVFIANEKPVIDRKYDLMTHPNIRLAQQGGAPPYIFKRDAEKRAGEKQQETRKQISGGEHE</sequence>
<name>A0ABR7EEE7_9FIRM</name>
<dbReference type="SUPFAM" id="SSF52540">
    <property type="entry name" value="P-loop containing nucleoside triphosphate hydrolases"/>
    <property type="match status" value="1"/>
</dbReference>
<keyword evidence="6 8" id="KW-0472">Membrane</keyword>
<keyword evidence="5 8" id="KW-1133">Transmembrane helix</keyword>
<dbReference type="Gene3D" id="3.40.50.300">
    <property type="entry name" value="P-loop containing nucleotide triphosphate hydrolases"/>
    <property type="match status" value="1"/>
</dbReference>
<gene>
    <name evidence="9" type="ORF">H8S18_07345</name>
</gene>
<feature type="transmembrane region" description="Helical" evidence="8">
    <location>
        <begin position="62"/>
        <end position="81"/>
    </location>
</feature>
<evidence type="ECO:0000256" key="6">
    <source>
        <dbReference type="ARBA" id="ARBA00023136"/>
    </source>
</evidence>
<dbReference type="PANTHER" id="PTHR37937:SF1">
    <property type="entry name" value="CONJUGATIVE TRANSFER: DNA TRANSPORT"/>
    <property type="match status" value="1"/>
</dbReference>
<reference evidence="9 10" key="1">
    <citation type="submission" date="2020-08" db="EMBL/GenBank/DDBJ databases">
        <title>Genome public.</title>
        <authorList>
            <person name="Liu C."/>
            <person name="Sun Q."/>
        </authorList>
    </citation>
    <scope>NUCLEOTIDE SEQUENCE [LARGE SCALE GENOMIC DNA]</scope>
    <source>
        <strain evidence="9 10">NSJ-35</strain>
    </source>
</reference>
<dbReference type="InterPro" id="IPR027417">
    <property type="entry name" value="P-loop_NTPase"/>
</dbReference>
<organism evidence="9 10">
    <name type="scientific">Christensenella tenuis</name>
    <dbReference type="NCBI Taxonomy" id="2763033"/>
    <lineage>
        <taxon>Bacteria</taxon>
        <taxon>Bacillati</taxon>
        <taxon>Bacillota</taxon>
        <taxon>Clostridia</taxon>
        <taxon>Christensenellales</taxon>
        <taxon>Christensenellaceae</taxon>
        <taxon>Christensenella</taxon>
    </lineage>
</organism>
<accession>A0ABR7EEE7</accession>
<evidence type="ECO:0000256" key="7">
    <source>
        <dbReference type="SAM" id="MobiDB-lite"/>
    </source>
</evidence>
<dbReference type="PANTHER" id="PTHR37937">
    <property type="entry name" value="CONJUGATIVE TRANSFER: DNA TRANSPORT"/>
    <property type="match status" value="1"/>
</dbReference>
<evidence type="ECO:0000256" key="2">
    <source>
        <dbReference type="ARBA" id="ARBA00008806"/>
    </source>
</evidence>
<evidence type="ECO:0000256" key="1">
    <source>
        <dbReference type="ARBA" id="ARBA00004651"/>
    </source>
</evidence>
<keyword evidence="10" id="KW-1185">Reference proteome</keyword>
<comment type="similarity">
    <text evidence="2">Belongs to the VirD4/TraG family.</text>
</comment>
<dbReference type="InterPro" id="IPR051539">
    <property type="entry name" value="T4SS-coupling_protein"/>
</dbReference>
<keyword evidence="3" id="KW-1003">Cell membrane</keyword>
<evidence type="ECO:0000313" key="9">
    <source>
        <dbReference type="EMBL" id="MBC5648150.1"/>
    </source>
</evidence>
<dbReference type="NCBIfam" id="NF045973">
    <property type="entry name" value="conju_CD1115"/>
    <property type="match status" value="1"/>
</dbReference>
<evidence type="ECO:0000256" key="8">
    <source>
        <dbReference type="SAM" id="Phobius"/>
    </source>
</evidence>
<evidence type="ECO:0000256" key="4">
    <source>
        <dbReference type="ARBA" id="ARBA00022692"/>
    </source>
</evidence>
<keyword evidence="4 8" id="KW-0812">Transmembrane</keyword>
<evidence type="ECO:0000256" key="5">
    <source>
        <dbReference type="ARBA" id="ARBA00022989"/>
    </source>
</evidence>
<proteinExistence type="inferred from homology"/>
<dbReference type="Pfam" id="PF02534">
    <property type="entry name" value="T4SS-DNA_transf"/>
    <property type="match status" value="1"/>
</dbReference>
<evidence type="ECO:0000256" key="3">
    <source>
        <dbReference type="ARBA" id="ARBA00022475"/>
    </source>
</evidence>